<organism evidence="1 2">
    <name type="scientific">Flavobacterium cupreum</name>
    <dbReference type="NCBI Taxonomy" id="2133766"/>
    <lineage>
        <taxon>Bacteria</taxon>
        <taxon>Pseudomonadati</taxon>
        <taxon>Bacteroidota</taxon>
        <taxon>Flavobacteriia</taxon>
        <taxon>Flavobacteriales</taxon>
        <taxon>Flavobacteriaceae</taxon>
        <taxon>Flavobacterium</taxon>
    </lineage>
</organism>
<dbReference type="OrthoDB" id="676025at2"/>
<evidence type="ECO:0000313" key="2">
    <source>
        <dbReference type="Proteomes" id="UP000288102"/>
    </source>
</evidence>
<sequence length="73" mass="7622">MESGKLVCTLLTGVAIGAAIGVLFAPEKGEDLRNKLADLKSDYLTNLKDKISDFTGDLTGKNTPNTGAANQPV</sequence>
<name>A0A434ACZ2_9FLAO</name>
<protein>
    <submittedName>
        <fullName evidence="1">YtxH domain-containing protein</fullName>
    </submittedName>
</protein>
<dbReference type="Pfam" id="PF12732">
    <property type="entry name" value="YtxH"/>
    <property type="match status" value="1"/>
</dbReference>
<comment type="caution">
    <text evidence="1">The sequence shown here is derived from an EMBL/GenBank/DDBJ whole genome shotgun (WGS) entry which is preliminary data.</text>
</comment>
<reference evidence="2" key="1">
    <citation type="journal article" date="2019" name="Syst. Appl. Microbiol.">
        <title>Flavobacterium circumlabens sp. nov. and Flavobacterium cupreum sp. nov., two psychrotrophic species isolated from Antarctic environmental samples.</title>
        <authorList>
            <person name="Kralova S."/>
            <person name="Busse H.-J."/>
            <person name="Svec P."/>
            <person name="Maslanova I."/>
            <person name="Stankova E."/>
            <person name="Bartak M."/>
            <person name="Sedlacek I."/>
        </authorList>
    </citation>
    <scope>NUCLEOTIDE SEQUENCE [LARGE SCALE GENOMIC DNA]</scope>
    <source>
        <strain evidence="2">CCM 8825</strain>
    </source>
</reference>
<dbReference type="EMBL" id="QWDM01000001">
    <property type="protein sequence ID" value="RUT72224.1"/>
    <property type="molecule type" value="Genomic_DNA"/>
</dbReference>
<dbReference type="RefSeq" id="WP_127336519.1">
    <property type="nucleotide sequence ID" value="NZ_QWDM01000001.1"/>
</dbReference>
<dbReference type="AlphaFoldDB" id="A0A434ACZ2"/>
<keyword evidence="2" id="KW-1185">Reference proteome</keyword>
<proteinExistence type="predicted"/>
<dbReference type="InterPro" id="IPR024623">
    <property type="entry name" value="YtxH"/>
</dbReference>
<dbReference type="Proteomes" id="UP000288102">
    <property type="component" value="Unassembled WGS sequence"/>
</dbReference>
<gene>
    <name evidence="1" type="ORF">D0817_00985</name>
</gene>
<evidence type="ECO:0000313" key="1">
    <source>
        <dbReference type="EMBL" id="RUT72224.1"/>
    </source>
</evidence>
<accession>A0A434ACZ2</accession>